<dbReference type="PANTHER" id="PTHR35786">
    <property type="entry name" value="REDOX-SENSING TRANSCRIPTIONAL REPRESSOR REX"/>
    <property type="match status" value="1"/>
</dbReference>
<feature type="domain" description="Rex DNA-binding C-terminal" evidence="9">
    <location>
        <begin position="27"/>
        <end position="75"/>
    </location>
</feature>
<keyword evidence="5 6" id="KW-0804">Transcription</keyword>
<keyword evidence="3 6" id="KW-0805">Transcription regulation</keyword>
<evidence type="ECO:0000313" key="10">
    <source>
        <dbReference type="EMBL" id="WFP25783.1"/>
    </source>
</evidence>
<dbReference type="InterPro" id="IPR036291">
    <property type="entry name" value="NAD(P)-bd_dom_sf"/>
</dbReference>
<dbReference type="InterPro" id="IPR003781">
    <property type="entry name" value="CoA-bd"/>
</dbReference>
<dbReference type="SUPFAM" id="SSF51735">
    <property type="entry name" value="NAD(P)-binding Rossmann-fold domains"/>
    <property type="match status" value="1"/>
</dbReference>
<sequence length="268" mass="27478">MGAESAKSADADPPASAVPPVDDPATDIPGPTVARLATYLHVLRSFSRRGILLASSGELATAAGVNPAILRKDLSYVGANGVRGVGYDVGRLTARISMTLHTDSIHTVALAGAGSLGRALLSHAGFGRGFRVAAMFDADPALTGAVLEPGGPRVAPLTDIAAVCAQVVPAVEIAVIATADDDARRVFDAFVAAGVRQVLNVTPVSLPAESDVVVRQVDLALELQVLAFQASRGPRDDVKEAREAKPTRGHRGSAGHQGNVMGEETVTA</sequence>
<keyword evidence="1 6" id="KW-0963">Cytoplasm</keyword>
<dbReference type="Gene3D" id="3.40.50.720">
    <property type="entry name" value="NAD(P)-binding Rossmann-like Domain"/>
    <property type="match status" value="1"/>
</dbReference>
<dbReference type="GO" id="GO:0045892">
    <property type="term" value="P:negative regulation of DNA-templated transcription"/>
    <property type="evidence" value="ECO:0007669"/>
    <property type="project" value="InterPro"/>
</dbReference>
<dbReference type="Proteomes" id="UP001213504">
    <property type="component" value="Chromosome"/>
</dbReference>
<evidence type="ECO:0000256" key="4">
    <source>
        <dbReference type="ARBA" id="ARBA00023125"/>
    </source>
</evidence>
<evidence type="ECO:0000256" key="7">
    <source>
        <dbReference type="SAM" id="MobiDB-lite"/>
    </source>
</evidence>
<evidence type="ECO:0000259" key="8">
    <source>
        <dbReference type="Pfam" id="PF02629"/>
    </source>
</evidence>
<keyword evidence="2 6" id="KW-0678">Repressor</keyword>
<dbReference type="SUPFAM" id="SSF46785">
    <property type="entry name" value="Winged helix' DNA-binding domain"/>
    <property type="match status" value="1"/>
</dbReference>
<evidence type="ECO:0000313" key="11">
    <source>
        <dbReference type="Proteomes" id="UP001213504"/>
    </source>
</evidence>
<organism evidence="10 11">
    <name type="scientific">Gordonia hongkongensis</name>
    <dbReference type="NCBI Taxonomy" id="1701090"/>
    <lineage>
        <taxon>Bacteria</taxon>
        <taxon>Bacillati</taxon>
        <taxon>Actinomycetota</taxon>
        <taxon>Actinomycetes</taxon>
        <taxon>Mycobacteriales</taxon>
        <taxon>Gordoniaceae</taxon>
        <taxon>Gordonia</taxon>
    </lineage>
</organism>
<reference evidence="10" key="1">
    <citation type="submission" date="2023-04" db="EMBL/GenBank/DDBJ databases">
        <title>Complete genome sequence of a phthalic acid esters degrading bacterial strain.</title>
        <authorList>
            <person name="Weng L."/>
            <person name="Jia Y."/>
            <person name="Ren L."/>
        </authorList>
    </citation>
    <scope>NUCLEOTIDE SEQUENCE</scope>
    <source>
        <strain evidence="10">RL-LY01</strain>
    </source>
</reference>
<evidence type="ECO:0000259" key="9">
    <source>
        <dbReference type="Pfam" id="PF06971"/>
    </source>
</evidence>
<feature type="region of interest" description="Disordered" evidence="7">
    <location>
        <begin position="234"/>
        <end position="268"/>
    </location>
</feature>
<dbReference type="NCBIfam" id="NF003992">
    <property type="entry name" value="PRK05472.2-1"/>
    <property type="match status" value="1"/>
</dbReference>
<comment type="subunit">
    <text evidence="6">Homodimer.</text>
</comment>
<dbReference type="Pfam" id="PF06971">
    <property type="entry name" value="Put_DNA-bind_N"/>
    <property type="match status" value="1"/>
</dbReference>
<dbReference type="PANTHER" id="PTHR35786:SF1">
    <property type="entry name" value="REDOX-SENSING TRANSCRIPTIONAL REPRESSOR REX 1"/>
    <property type="match status" value="1"/>
</dbReference>
<evidence type="ECO:0000256" key="2">
    <source>
        <dbReference type="ARBA" id="ARBA00022491"/>
    </source>
</evidence>
<dbReference type="Gene3D" id="1.10.10.10">
    <property type="entry name" value="Winged helix-like DNA-binding domain superfamily/Winged helix DNA-binding domain"/>
    <property type="match status" value="1"/>
</dbReference>
<feature type="domain" description="CoA-binding" evidence="8">
    <location>
        <begin position="105"/>
        <end position="204"/>
    </location>
</feature>
<dbReference type="Pfam" id="PF02629">
    <property type="entry name" value="CoA_binding"/>
    <property type="match status" value="1"/>
</dbReference>
<dbReference type="NCBIfam" id="NF003994">
    <property type="entry name" value="PRK05472.2-3"/>
    <property type="match status" value="1"/>
</dbReference>
<dbReference type="InterPro" id="IPR022876">
    <property type="entry name" value="Tscrpt_rep_Rex"/>
</dbReference>
<comment type="function">
    <text evidence="6">Modulates transcription in response to changes in cellular NADH/NAD(+) redox state.</text>
</comment>
<dbReference type="GO" id="GO:0005737">
    <property type="term" value="C:cytoplasm"/>
    <property type="evidence" value="ECO:0007669"/>
    <property type="project" value="UniProtKB-SubCell"/>
</dbReference>
<comment type="similarity">
    <text evidence="6">Belongs to the transcriptional regulatory Rex family.</text>
</comment>
<accession>A0AAX3T9C6</accession>
<dbReference type="InterPro" id="IPR036388">
    <property type="entry name" value="WH-like_DNA-bd_sf"/>
</dbReference>
<feature type="region of interest" description="Disordered" evidence="7">
    <location>
        <begin position="1"/>
        <end position="27"/>
    </location>
</feature>
<dbReference type="GO" id="GO:0003677">
    <property type="term" value="F:DNA binding"/>
    <property type="evidence" value="ECO:0007669"/>
    <property type="project" value="UniProtKB-UniRule"/>
</dbReference>
<gene>
    <name evidence="6" type="primary">rex</name>
    <name evidence="10" type="ORF">P9A14_04495</name>
</gene>
<evidence type="ECO:0000256" key="3">
    <source>
        <dbReference type="ARBA" id="ARBA00023015"/>
    </source>
</evidence>
<dbReference type="NCBIfam" id="NF003995">
    <property type="entry name" value="PRK05472.2-4"/>
    <property type="match status" value="1"/>
</dbReference>
<dbReference type="HAMAP" id="MF_01131">
    <property type="entry name" value="Rex"/>
    <property type="match status" value="1"/>
</dbReference>
<feature type="compositionally biased region" description="Basic and acidic residues" evidence="7">
    <location>
        <begin position="234"/>
        <end position="246"/>
    </location>
</feature>
<keyword evidence="6" id="KW-0520">NAD</keyword>
<dbReference type="GO" id="GO:0051775">
    <property type="term" value="P:response to redox state"/>
    <property type="evidence" value="ECO:0007669"/>
    <property type="project" value="InterPro"/>
</dbReference>
<evidence type="ECO:0000256" key="5">
    <source>
        <dbReference type="ARBA" id="ARBA00023163"/>
    </source>
</evidence>
<name>A0AAX3T9C6_9ACTN</name>
<dbReference type="AlphaFoldDB" id="A0AAX3T9C6"/>
<feature type="compositionally biased region" description="Low complexity" evidence="7">
    <location>
        <begin position="11"/>
        <end position="20"/>
    </location>
</feature>
<feature type="binding site" evidence="6">
    <location>
        <begin position="112"/>
        <end position="117"/>
    </location>
    <ligand>
        <name>NAD(+)</name>
        <dbReference type="ChEBI" id="CHEBI:57540"/>
    </ligand>
</feature>
<dbReference type="InterPro" id="IPR009718">
    <property type="entry name" value="Rex_DNA-bd_C_dom"/>
</dbReference>
<proteinExistence type="inferred from homology"/>
<comment type="subcellular location">
    <subcellularLocation>
        <location evidence="6">Cytoplasm</location>
    </subcellularLocation>
</comment>
<dbReference type="GO" id="GO:0003700">
    <property type="term" value="F:DNA-binding transcription factor activity"/>
    <property type="evidence" value="ECO:0007669"/>
    <property type="project" value="UniProtKB-UniRule"/>
</dbReference>
<protein>
    <recommendedName>
        <fullName evidence="6">Redox-sensing transcriptional repressor Rex</fullName>
    </recommendedName>
</protein>
<feature type="DNA-binding region" description="H-T-H motif" evidence="6">
    <location>
        <begin position="38"/>
        <end position="77"/>
    </location>
</feature>
<dbReference type="EMBL" id="CP121270">
    <property type="protein sequence ID" value="WFP25783.1"/>
    <property type="molecule type" value="Genomic_DNA"/>
</dbReference>
<evidence type="ECO:0000256" key="6">
    <source>
        <dbReference type="HAMAP-Rule" id="MF_01131"/>
    </source>
</evidence>
<dbReference type="RefSeq" id="WP_137809729.1">
    <property type="nucleotide sequence ID" value="NZ_CP121270.1"/>
</dbReference>
<keyword evidence="4 6" id="KW-0238">DNA-binding</keyword>
<evidence type="ECO:0000256" key="1">
    <source>
        <dbReference type="ARBA" id="ARBA00022490"/>
    </source>
</evidence>
<dbReference type="InterPro" id="IPR036390">
    <property type="entry name" value="WH_DNA-bd_sf"/>
</dbReference>